<dbReference type="RefSeq" id="XP_020080965.1">
    <property type="nucleotide sequence ID" value="XM_020225376.1"/>
</dbReference>
<dbReference type="GO" id="GO:0030139">
    <property type="term" value="C:endocytic vesicle"/>
    <property type="evidence" value="ECO:0007669"/>
    <property type="project" value="TreeGrafter"/>
</dbReference>
<dbReference type="GeneID" id="109704616"/>
<dbReference type="InterPro" id="IPR037191">
    <property type="entry name" value="VPS9_dom_sf"/>
</dbReference>
<reference evidence="2" key="1">
    <citation type="journal article" date="2015" name="Nat. Genet.">
        <title>The pineapple genome and the evolution of CAM photosynthesis.</title>
        <authorList>
            <person name="Ming R."/>
            <person name="VanBuren R."/>
            <person name="Wai C.M."/>
            <person name="Tang H."/>
            <person name="Schatz M.C."/>
            <person name="Bowers J.E."/>
            <person name="Lyons E."/>
            <person name="Wang M.L."/>
            <person name="Chen J."/>
            <person name="Biggers E."/>
            <person name="Zhang J."/>
            <person name="Huang L."/>
            <person name="Zhang L."/>
            <person name="Miao W."/>
            <person name="Zhang J."/>
            <person name="Ye Z."/>
            <person name="Miao C."/>
            <person name="Lin Z."/>
            <person name="Wang H."/>
            <person name="Zhou H."/>
            <person name="Yim W.C."/>
            <person name="Priest H.D."/>
            <person name="Zheng C."/>
            <person name="Woodhouse M."/>
            <person name="Edger P.P."/>
            <person name="Guyot R."/>
            <person name="Guo H.B."/>
            <person name="Guo H."/>
            <person name="Zheng G."/>
            <person name="Singh R."/>
            <person name="Sharma A."/>
            <person name="Min X."/>
            <person name="Zheng Y."/>
            <person name="Lee H."/>
            <person name="Gurtowski J."/>
            <person name="Sedlazeck F.J."/>
            <person name="Harkess A."/>
            <person name="McKain M.R."/>
            <person name="Liao Z."/>
            <person name="Fang J."/>
            <person name="Liu J."/>
            <person name="Zhang X."/>
            <person name="Zhang Q."/>
            <person name="Hu W."/>
            <person name="Qin Y."/>
            <person name="Wang K."/>
            <person name="Chen L.Y."/>
            <person name="Shirley N."/>
            <person name="Lin Y.R."/>
            <person name="Liu L.Y."/>
            <person name="Hernandez A.G."/>
            <person name="Wright C.L."/>
            <person name="Bulone V."/>
            <person name="Tuskan G.A."/>
            <person name="Heath K."/>
            <person name="Zee F."/>
            <person name="Moore P.H."/>
            <person name="Sunkar R."/>
            <person name="Leebens-Mack J.H."/>
            <person name="Mockler T."/>
            <person name="Bennetzen J.L."/>
            <person name="Freeling M."/>
            <person name="Sankoff D."/>
            <person name="Paterson A.H."/>
            <person name="Zhu X."/>
            <person name="Yang X."/>
            <person name="Smith J.A."/>
            <person name="Cushman J.C."/>
            <person name="Paull R.E."/>
            <person name="Yu Q."/>
        </authorList>
    </citation>
    <scope>NUCLEOTIDE SEQUENCE [LARGE SCALE GENOMIC DNA]</scope>
    <source>
        <strain evidence="2">cv. F153</strain>
    </source>
</reference>
<proteinExistence type="predicted"/>
<dbReference type="Proteomes" id="UP000515123">
    <property type="component" value="Unplaced"/>
</dbReference>
<name>A0A6P5EHM4_ANACO</name>
<dbReference type="GO" id="GO:0005085">
    <property type="term" value="F:guanyl-nucleotide exchange factor activity"/>
    <property type="evidence" value="ECO:0007669"/>
    <property type="project" value="InterPro"/>
</dbReference>
<accession>A0A6P5EHM4</accession>
<dbReference type="GO" id="GO:0016192">
    <property type="term" value="P:vesicle-mediated transport"/>
    <property type="evidence" value="ECO:0007669"/>
    <property type="project" value="InterPro"/>
</dbReference>
<dbReference type="InterPro" id="IPR041545">
    <property type="entry name" value="DUF5601"/>
</dbReference>
<evidence type="ECO:0000259" key="1">
    <source>
        <dbReference type="Pfam" id="PF18151"/>
    </source>
</evidence>
<dbReference type="GO" id="GO:0005829">
    <property type="term" value="C:cytosol"/>
    <property type="evidence" value="ECO:0007669"/>
    <property type="project" value="TreeGrafter"/>
</dbReference>
<dbReference type="PANTHER" id="PTHR23101">
    <property type="entry name" value="RAB GDP/GTP EXCHANGE FACTOR"/>
    <property type="match status" value="1"/>
</dbReference>
<dbReference type="Pfam" id="PF18151">
    <property type="entry name" value="DUF5601"/>
    <property type="match status" value="1"/>
</dbReference>
<dbReference type="GO" id="GO:0031267">
    <property type="term" value="F:small GTPase binding"/>
    <property type="evidence" value="ECO:0007669"/>
    <property type="project" value="TreeGrafter"/>
</dbReference>
<sequence length="92" mass="10126">MEGSSPSAPPLAWHHFLDRMRHPSAADLVRSIKSFVVSFSNAAPDPEKDSAAVQEFLANMEAAFRAHTLWAGSSEEELENAGEVIFLYPLQL</sequence>
<gene>
    <name evidence="3" type="primary">LOC109704616</name>
</gene>
<dbReference type="AlphaFoldDB" id="A0A6P5EHM4"/>
<dbReference type="OrthoDB" id="300289at2759"/>
<dbReference type="SUPFAM" id="SSF109993">
    <property type="entry name" value="VPS9 domain"/>
    <property type="match status" value="1"/>
</dbReference>
<keyword evidence="2" id="KW-1185">Reference proteome</keyword>
<dbReference type="Gene3D" id="1.10.246.120">
    <property type="match status" value="1"/>
</dbReference>
<dbReference type="PANTHER" id="PTHR23101:SF25">
    <property type="entry name" value="GTPASE-ACTIVATING PROTEIN AND VPS9 DOMAIN-CONTAINING PROTEIN 1"/>
    <property type="match status" value="1"/>
</dbReference>
<reference evidence="3" key="2">
    <citation type="submission" date="2025-08" db="UniProtKB">
        <authorList>
            <consortium name="RefSeq"/>
        </authorList>
    </citation>
    <scope>IDENTIFICATION</scope>
    <source>
        <tissue evidence="3">Leaf</tissue>
    </source>
</reference>
<protein>
    <submittedName>
        <fullName evidence="3">Vacuolar protein sorting-associated protein 9A-like</fullName>
    </submittedName>
</protein>
<organism evidence="2 3">
    <name type="scientific">Ananas comosus</name>
    <name type="common">Pineapple</name>
    <name type="synonym">Ananas ananas</name>
    <dbReference type="NCBI Taxonomy" id="4615"/>
    <lineage>
        <taxon>Eukaryota</taxon>
        <taxon>Viridiplantae</taxon>
        <taxon>Streptophyta</taxon>
        <taxon>Embryophyta</taxon>
        <taxon>Tracheophyta</taxon>
        <taxon>Spermatophyta</taxon>
        <taxon>Magnoliopsida</taxon>
        <taxon>Liliopsida</taxon>
        <taxon>Poales</taxon>
        <taxon>Bromeliaceae</taxon>
        <taxon>Bromelioideae</taxon>
        <taxon>Ananas</taxon>
    </lineage>
</organism>
<evidence type="ECO:0000313" key="3">
    <source>
        <dbReference type="RefSeq" id="XP_020080965.1"/>
    </source>
</evidence>
<evidence type="ECO:0000313" key="2">
    <source>
        <dbReference type="Proteomes" id="UP000515123"/>
    </source>
</evidence>
<feature type="domain" description="RABX5 catalytic core helical" evidence="1">
    <location>
        <begin position="30"/>
        <end position="82"/>
    </location>
</feature>
<dbReference type="InterPro" id="IPR045046">
    <property type="entry name" value="Vps9-like"/>
</dbReference>